<organism evidence="2 3">
    <name type="scientific">Nocardia otitidiscaviarum</name>
    <dbReference type="NCBI Taxonomy" id="1823"/>
    <lineage>
        <taxon>Bacteria</taxon>
        <taxon>Bacillati</taxon>
        <taxon>Actinomycetota</taxon>
        <taxon>Actinomycetes</taxon>
        <taxon>Mycobacteriales</taxon>
        <taxon>Nocardiaceae</taxon>
        <taxon>Nocardia</taxon>
    </lineage>
</organism>
<proteinExistence type="predicted"/>
<evidence type="ECO:0000256" key="1">
    <source>
        <dbReference type="SAM" id="Phobius"/>
    </source>
</evidence>
<dbReference type="STRING" id="1406858.GCA_000710895_03474"/>
<reference evidence="2 3" key="1">
    <citation type="submission" date="2018-06" db="EMBL/GenBank/DDBJ databases">
        <authorList>
            <consortium name="Pathogen Informatics"/>
            <person name="Doyle S."/>
        </authorList>
    </citation>
    <scope>NUCLEOTIDE SEQUENCE [LARGE SCALE GENOMIC DNA]</scope>
    <source>
        <strain evidence="2 3">NCTC1934</strain>
    </source>
</reference>
<dbReference type="AlphaFoldDB" id="A0A378YC13"/>
<evidence type="ECO:0000313" key="3">
    <source>
        <dbReference type="Proteomes" id="UP000255467"/>
    </source>
</evidence>
<keyword evidence="1" id="KW-0472">Membrane</keyword>
<protein>
    <recommendedName>
        <fullName evidence="4">DUF4190 domain-containing protein</fullName>
    </recommendedName>
</protein>
<name>A0A378YC13_9NOCA</name>
<keyword evidence="3" id="KW-1185">Reference proteome</keyword>
<evidence type="ECO:0008006" key="4">
    <source>
        <dbReference type="Google" id="ProtNLM"/>
    </source>
</evidence>
<keyword evidence="1" id="KW-0812">Transmembrane</keyword>
<dbReference type="RefSeq" id="WP_039817963.1">
    <property type="nucleotide sequence ID" value="NZ_UGRY01000002.1"/>
</dbReference>
<feature type="transmembrane region" description="Helical" evidence="1">
    <location>
        <begin position="20"/>
        <end position="43"/>
    </location>
</feature>
<accession>A0A378YC13</accession>
<dbReference type="Proteomes" id="UP000255467">
    <property type="component" value="Unassembled WGS sequence"/>
</dbReference>
<sequence length="100" mass="10311">MSYQQPPPPGQYPQRDHPQAVVILVLGILSLILCQLVGPVAWVMGRSALREIDASGGAIGGRGLVLAGYVCGIIASVLIILAIVAFVLLLGLGTFASTST</sequence>
<evidence type="ECO:0000313" key="2">
    <source>
        <dbReference type="EMBL" id="SUA74041.1"/>
    </source>
</evidence>
<dbReference type="EMBL" id="UGRY01000002">
    <property type="protein sequence ID" value="SUA74041.1"/>
    <property type="molecule type" value="Genomic_DNA"/>
</dbReference>
<feature type="transmembrane region" description="Helical" evidence="1">
    <location>
        <begin position="64"/>
        <end position="92"/>
    </location>
</feature>
<keyword evidence="1" id="KW-1133">Transmembrane helix</keyword>
<gene>
    <name evidence="2" type="ORF">NCTC1934_01381</name>
</gene>
<dbReference type="OrthoDB" id="3733716at2"/>